<evidence type="ECO:0000256" key="5">
    <source>
        <dbReference type="ARBA" id="ARBA00023222"/>
    </source>
</evidence>
<accession>A0ABP1G5B2</accession>
<dbReference type="Proteomes" id="UP001497392">
    <property type="component" value="Unassembled WGS sequence"/>
</dbReference>
<keyword evidence="4 7" id="KW-0057">Aromatic amino acid biosynthesis</keyword>
<gene>
    <name evidence="11" type="primary">g10269</name>
    <name evidence="11" type="ORF">VP750_LOCUS9235</name>
</gene>
<keyword evidence="7" id="KW-0934">Plastid</keyword>
<organism evidence="11 12">
    <name type="scientific">Coccomyxa viridis</name>
    <dbReference type="NCBI Taxonomy" id="1274662"/>
    <lineage>
        <taxon>Eukaryota</taxon>
        <taxon>Viridiplantae</taxon>
        <taxon>Chlorophyta</taxon>
        <taxon>core chlorophytes</taxon>
        <taxon>Trebouxiophyceae</taxon>
        <taxon>Trebouxiophyceae incertae sedis</taxon>
        <taxon>Coccomyxaceae</taxon>
        <taxon>Coccomyxa</taxon>
    </lineage>
</organism>
<dbReference type="PROSITE" id="PS51171">
    <property type="entry name" value="PREPHENATE_DEHYDR_3"/>
    <property type="match status" value="2"/>
</dbReference>
<dbReference type="SUPFAM" id="SSF55021">
    <property type="entry name" value="ACT-like"/>
    <property type="match status" value="2"/>
</dbReference>
<evidence type="ECO:0000256" key="3">
    <source>
        <dbReference type="ARBA" id="ARBA00022605"/>
    </source>
</evidence>
<dbReference type="EMBL" id="CAXHTA020000017">
    <property type="protein sequence ID" value="CAL5227329.1"/>
    <property type="molecule type" value="Genomic_DNA"/>
</dbReference>
<evidence type="ECO:0000256" key="7">
    <source>
        <dbReference type="RuleBase" id="RU363004"/>
    </source>
</evidence>
<dbReference type="Pfam" id="PF00800">
    <property type="entry name" value="PDT"/>
    <property type="match status" value="2"/>
</dbReference>
<comment type="caution">
    <text evidence="11">The sequence shown here is derived from an EMBL/GenBank/DDBJ whole genome shotgun (WGS) entry which is preliminary data.</text>
</comment>
<keyword evidence="7" id="KW-0809">Transit peptide</keyword>
<feature type="domain" description="Prephenate dehydratase" evidence="9">
    <location>
        <begin position="435"/>
        <end position="611"/>
    </location>
</feature>
<dbReference type="InterPro" id="IPR018528">
    <property type="entry name" value="Preph_deHydtase_CS"/>
</dbReference>
<evidence type="ECO:0000256" key="6">
    <source>
        <dbReference type="ARBA" id="ARBA00023239"/>
    </source>
</evidence>
<evidence type="ECO:0000256" key="4">
    <source>
        <dbReference type="ARBA" id="ARBA00023141"/>
    </source>
</evidence>
<sequence>MKRKAAQNVTVLSATRPEISVLEQTALSIDTESERERIDGALRTSKGPQKGHGMGSSPLSRLQPTAEQPVLTSSLIAKAVNKSLDEIYAPAVVQSRVAYQGVPGAYSESAARKACPEAEPLPCDQFEVAFQALAQWLADTAVLPIENSLGGSIHTVFDLLIRYRLHIVGEVTVDVRHCLMALPGVKREDLRRVQSHPQALSQCDNYLRNMKGVVREAVSDTAGAAQAIAQQGLRDVAAIASERAAELYGMNILERNIQDMRDNVTRFIVLSRDPLIALPEDPRIFKTSVVFSLPSRPGEVPGPGQLFKALSVFALRDVDMTKIESRPVREGSTRQFDYLFYLDLVGGMGDHVIQNALRQLQEIAPFLRVLGCYPMYLDGVEVAEGAVEEHQLSSNGARAPGGAALADDSLMLSAAGVPRRMPKQGRKREASSAPVVAFQGMYGAYSEAVALEAVPGCDPLPCEHFETVFQVLSQWLAENAILPIESSAHGSIHAVYDLLIRYRLHIVGETVAEIQHCLLALPGTRQEDLRRVISDAQALSHCGTFIRGLPGVVKQAVDDTAGAAKMVAENGWRDAAAIGSERAAELYGLEVLARDIQGGPPNMCRFITLAREPLVTSRSGASDFKTSVVFSVPEGPGQLFKALSVFALRELDISKIESRPMRSKPMQPFLGAGSGRRFKYLLYVDFMGNLADDVSQNALRHLEEVTEFMRVLGCYPARKLEGNTAR</sequence>
<keyword evidence="3 7" id="KW-0028">Amino-acid biosynthesis</keyword>
<reference evidence="11 12" key="1">
    <citation type="submission" date="2024-06" db="EMBL/GenBank/DDBJ databases">
        <authorList>
            <person name="Kraege A."/>
            <person name="Thomma B."/>
        </authorList>
    </citation>
    <scope>NUCLEOTIDE SEQUENCE [LARGE SCALE GENOMIC DNA]</scope>
</reference>
<dbReference type="SUPFAM" id="SSF53850">
    <property type="entry name" value="Periplasmic binding protein-like II"/>
    <property type="match status" value="2"/>
</dbReference>
<dbReference type="PANTHER" id="PTHR21022">
    <property type="entry name" value="PREPHENATE DEHYDRATASE P PROTEIN"/>
    <property type="match status" value="1"/>
</dbReference>
<protein>
    <recommendedName>
        <fullName evidence="2 7">Arogenate dehydratase</fullName>
        <ecNumber evidence="2 7">4.2.1.91</ecNumber>
    </recommendedName>
</protein>
<dbReference type="InterPro" id="IPR002912">
    <property type="entry name" value="ACT_dom"/>
</dbReference>
<dbReference type="CDD" id="cd04905">
    <property type="entry name" value="ACT_CM-PDT"/>
    <property type="match status" value="2"/>
</dbReference>
<evidence type="ECO:0000256" key="8">
    <source>
        <dbReference type="SAM" id="MobiDB-lite"/>
    </source>
</evidence>
<comment type="catalytic activity">
    <reaction evidence="7">
        <text>L-arogenate + H(+) = L-phenylalanine + CO2 + H2O</text>
        <dbReference type="Rhea" id="RHEA:12536"/>
        <dbReference type="ChEBI" id="CHEBI:15377"/>
        <dbReference type="ChEBI" id="CHEBI:15378"/>
        <dbReference type="ChEBI" id="CHEBI:16526"/>
        <dbReference type="ChEBI" id="CHEBI:58095"/>
        <dbReference type="ChEBI" id="CHEBI:58180"/>
        <dbReference type="EC" id="4.2.1.91"/>
    </reaction>
</comment>
<dbReference type="Gene3D" id="3.40.190.10">
    <property type="entry name" value="Periplasmic binding protein-like II"/>
    <property type="match status" value="4"/>
</dbReference>
<dbReference type="EC" id="4.2.1.91" evidence="2 7"/>
<evidence type="ECO:0000259" key="9">
    <source>
        <dbReference type="PROSITE" id="PS51171"/>
    </source>
</evidence>
<keyword evidence="7" id="KW-0150">Chloroplast</keyword>
<keyword evidence="6 7" id="KW-0456">Lyase</keyword>
<dbReference type="PROSITE" id="PS00857">
    <property type="entry name" value="PREPHENATE_DEHYDR_1"/>
    <property type="match status" value="1"/>
</dbReference>
<evidence type="ECO:0000256" key="2">
    <source>
        <dbReference type="ARBA" id="ARBA00013259"/>
    </source>
</evidence>
<dbReference type="CDD" id="cd13631">
    <property type="entry name" value="PBP2_Ct-PDT_like"/>
    <property type="match status" value="2"/>
</dbReference>
<keyword evidence="5 7" id="KW-0584">Phenylalanine biosynthesis</keyword>
<feature type="region of interest" description="Disordered" evidence="8">
    <location>
        <begin position="30"/>
        <end position="64"/>
    </location>
</feature>
<dbReference type="PANTHER" id="PTHR21022:SF19">
    <property type="entry name" value="PREPHENATE DEHYDRATASE-RELATED"/>
    <property type="match status" value="1"/>
</dbReference>
<dbReference type="InterPro" id="IPR001086">
    <property type="entry name" value="Preph_deHydtase"/>
</dbReference>
<name>A0ABP1G5B2_9CHLO</name>
<feature type="domain" description="ACT" evidence="10">
    <location>
        <begin position="627"/>
        <end position="716"/>
    </location>
</feature>
<evidence type="ECO:0000256" key="1">
    <source>
        <dbReference type="ARBA" id="ARBA00004929"/>
    </source>
</evidence>
<comment type="subcellular location">
    <subcellularLocation>
        <location evidence="7">Plastid</location>
        <location evidence="7">Chloroplast stroma</location>
    </subcellularLocation>
</comment>
<evidence type="ECO:0000259" key="10">
    <source>
        <dbReference type="PROSITE" id="PS51671"/>
    </source>
</evidence>
<evidence type="ECO:0000313" key="12">
    <source>
        <dbReference type="Proteomes" id="UP001497392"/>
    </source>
</evidence>
<comment type="function">
    <text evidence="7">Converts the prephenate produced from the shikimate-chorismate pathway into phenylalanine.</text>
</comment>
<dbReference type="InterPro" id="IPR045865">
    <property type="entry name" value="ACT-like_dom_sf"/>
</dbReference>
<comment type="pathway">
    <text evidence="1 7">Amino-acid biosynthesis; L-phenylalanine biosynthesis; L-phenylalanine from L-arogenate: step 1/1.</text>
</comment>
<dbReference type="NCBIfam" id="NF008865">
    <property type="entry name" value="PRK11898.1"/>
    <property type="match status" value="1"/>
</dbReference>
<proteinExistence type="predicted"/>
<feature type="domain" description="Prephenate dehydratase" evidence="9">
    <location>
        <begin position="96"/>
        <end position="272"/>
    </location>
</feature>
<keyword evidence="12" id="KW-1185">Reference proteome</keyword>
<feature type="domain" description="ACT" evidence="10">
    <location>
        <begin position="294"/>
        <end position="374"/>
    </location>
</feature>
<dbReference type="PROSITE" id="PS51671">
    <property type="entry name" value="ACT"/>
    <property type="match status" value="2"/>
</dbReference>
<evidence type="ECO:0000313" key="11">
    <source>
        <dbReference type="EMBL" id="CAL5227329.1"/>
    </source>
</evidence>
<dbReference type="PROSITE" id="PS00858">
    <property type="entry name" value="PREPHENATE_DEHYDR_2"/>
    <property type="match status" value="2"/>
</dbReference>
<dbReference type="Gene3D" id="3.30.70.260">
    <property type="match status" value="2"/>
</dbReference>